<dbReference type="GO" id="GO:0006313">
    <property type="term" value="P:DNA transposition"/>
    <property type="evidence" value="ECO:0007669"/>
    <property type="project" value="InterPro"/>
</dbReference>
<name>A0A8X6VMX7_TRICX</name>
<dbReference type="InterPro" id="IPR036397">
    <property type="entry name" value="RNaseH_sf"/>
</dbReference>
<keyword evidence="1" id="KW-0479">Metal-binding</keyword>
<dbReference type="Pfam" id="PF01498">
    <property type="entry name" value="HTH_Tnp_Tc3_2"/>
    <property type="match status" value="1"/>
</dbReference>
<dbReference type="InterPro" id="IPR007527">
    <property type="entry name" value="Znf_SWIM"/>
</dbReference>
<keyword evidence="1" id="KW-0863">Zinc-finger</keyword>
<feature type="domain" description="SWIM-type" evidence="2">
    <location>
        <begin position="86"/>
        <end position="123"/>
    </location>
</feature>
<gene>
    <name evidence="3" type="primary">TCB1</name>
    <name evidence="3" type="ORF">TNCV_4646631</name>
</gene>
<dbReference type="EMBL" id="BMAU01021353">
    <property type="protein sequence ID" value="GFY19489.1"/>
    <property type="molecule type" value="Genomic_DNA"/>
</dbReference>
<keyword evidence="1" id="KW-0862">Zinc</keyword>
<accession>A0A8X6VMX7</accession>
<dbReference type="Proteomes" id="UP000887159">
    <property type="component" value="Unassembled WGS sequence"/>
</dbReference>
<dbReference type="PROSITE" id="PS50966">
    <property type="entry name" value="ZF_SWIM"/>
    <property type="match status" value="1"/>
</dbReference>
<dbReference type="Gene3D" id="3.30.420.10">
    <property type="entry name" value="Ribonuclease H-like superfamily/Ribonuclease H"/>
    <property type="match status" value="1"/>
</dbReference>
<dbReference type="PANTHER" id="PTHR23022:SF134">
    <property type="entry name" value="TRANSPOSABLE ELEMENT TC1 TRANSPOSASE"/>
    <property type="match status" value="1"/>
</dbReference>
<comment type="caution">
    <text evidence="3">The sequence shown here is derived from an EMBL/GenBank/DDBJ whole genome shotgun (WGS) entry which is preliminary data.</text>
</comment>
<evidence type="ECO:0000313" key="4">
    <source>
        <dbReference type="Proteomes" id="UP000887159"/>
    </source>
</evidence>
<evidence type="ECO:0000259" key="2">
    <source>
        <dbReference type="PROSITE" id="PS50966"/>
    </source>
</evidence>
<protein>
    <submittedName>
        <fullName evidence="3">Transposable element Tcb1 transposase</fullName>
    </submittedName>
</protein>
<reference evidence="3" key="1">
    <citation type="submission" date="2020-08" db="EMBL/GenBank/DDBJ databases">
        <title>Multicomponent nature underlies the extraordinary mechanical properties of spider dragline silk.</title>
        <authorList>
            <person name="Kono N."/>
            <person name="Nakamura H."/>
            <person name="Mori M."/>
            <person name="Yoshida Y."/>
            <person name="Ohtoshi R."/>
            <person name="Malay A.D."/>
            <person name="Moran D.A.P."/>
            <person name="Tomita M."/>
            <person name="Numata K."/>
            <person name="Arakawa K."/>
        </authorList>
    </citation>
    <scope>NUCLEOTIDE SEQUENCE</scope>
</reference>
<dbReference type="GO" id="GO:0015074">
    <property type="term" value="P:DNA integration"/>
    <property type="evidence" value="ECO:0007669"/>
    <property type="project" value="InterPro"/>
</dbReference>
<proteinExistence type="predicted"/>
<sequence>MAHSIELRPLNLKNFQSRHMYAYADTFSQITGNNSVLFRMGKGQKLFNDGFVSSISFTEPDHAANENFVINCKVRAEMKKRVTYQPSVEIRTTCQIITAKCTCRAGSAPSYCKHTFALLHAMEYDVRMSAQTVRNGLHSAGLKARTPRKKPYISEVTRKRRLEFAMNYKNKPMDFWKKVIFSDESKSKIFTPPSIRKIWRQNKTALESKNVVPTLKHGGGNVMVWRCVANNGASNLAFIDNKMNVLAVHKVLKFHYIVAHVLLMFTKQVYK</sequence>
<dbReference type="GO" id="GO:0008270">
    <property type="term" value="F:zinc ion binding"/>
    <property type="evidence" value="ECO:0007669"/>
    <property type="project" value="UniProtKB-KW"/>
</dbReference>
<dbReference type="PANTHER" id="PTHR23022">
    <property type="entry name" value="TRANSPOSABLE ELEMENT-RELATED"/>
    <property type="match status" value="1"/>
</dbReference>
<dbReference type="InterPro" id="IPR002492">
    <property type="entry name" value="Transposase_Tc1-like"/>
</dbReference>
<dbReference type="InterPro" id="IPR052338">
    <property type="entry name" value="Transposase_5"/>
</dbReference>
<keyword evidence="4" id="KW-1185">Reference proteome</keyword>
<dbReference type="GO" id="GO:0003677">
    <property type="term" value="F:DNA binding"/>
    <property type="evidence" value="ECO:0007669"/>
    <property type="project" value="InterPro"/>
</dbReference>
<organism evidence="3 4">
    <name type="scientific">Trichonephila clavipes</name>
    <name type="common">Golden silk orbweaver</name>
    <name type="synonym">Nephila clavipes</name>
    <dbReference type="NCBI Taxonomy" id="2585209"/>
    <lineage>
        <taxon>Eukaryota</taxon>
        <taxon>Metazoa</taxon>
        <taxon>Ecdysozoa</taxon>
        <taxon>Arthropoda</taxon>
        <taxon>Chelicerata</taxon>
        <taxon>Arachnida</taxon>
        <taxon>Araneae</taxon>
        <taxon>Araneomorphae</taxon>
        <taxon>Entelegynae</taxon>
        <taxon>Araneoidea</taxon>
        <taxon>Nephilidae</taxon>
        <taxon>Trichonephila</taxon>
    </lineage>
</organism>
<evidence type="ECO:0000256" key="1">
    <source>
        <dbReference type="PROSITE-ProRule" id="PRU00325"/>
    </source>
</evidence>
<dbReference type="AlphaFoldDB" id="A0A8X6VMX7"/>
<evidence type="ECO:0000313" key="3">
    <source>
        <dbReference type="EMBL" id="GFY19489.1"/>
    </source>
</evidence>